<dbReference type="RefSeq" id="YP_009882139.1">
    <property type="nucleotide sequence ID" value="NC_049445.1"/>
</dbReference>
<name>A0A3Q9R7G9_9CAUD</name>
<dbReference type="EMBL" id="MK278860">
    <property type="protein sequence ID" value="AZU98756.1"/>
    <property type="molecule type" value="Genomic_DNA"/>
</dbReference>
<protein>
    <submittedName>
        <fullName evidence="1">Uncharacterized protein</fullName>
    </submittedName>
</protein>
<dbReference type="KEGG" id="vg:55811435"/>
<proteinExistence type="predicted"/>
<evidence type="ECO:0000313" key="1">
    <source>
        <dbReference type="EMBL" id="AZU98756.1"/>
    </source>
</evidence>
<evidence type="ECO:0000313" key="2">
    <source>
        <dbReference type="Proteomes" id="UP000287416"/>
    </source>
</evidence>
<organism evidence="1 2">
    <name type="scientific">Acinetobacter phage AbTZA1</name>
    <dbReference type="NCBI Taxonomy" id="2500827"/>
    <lineage>
        <taxon>Viruses</taxon>
        <taxon>Duplodnaviria</taxon>
        <taxon>Heunggongvirae</taxon>
        <taxon>Uroviricota</taxon>
        <taxon>Caudoviricetes</taxon>
        <taxon>Pantevenvirales</taxon>
        <taxon>Straboviridae</taxon>
        <taxon>Twarogvirinae</taxon>
        <taxon>Hadassahvirus</taxon>
        <taxon>Hadassahvirus azbtza1</taxon>
    </lineage>
</organism>
<dbReference type="GeneID" id="55811435"/>
<accession>A0A3Q9R7G9</accession>
<keyword evidence="2" id="KW-1185">Reference proteome</keyword>
<reference evidence="1 2" key="1">
    <citation type="submission" date="2018-12" db="EMBL/GenBank/DDBJ databases">
        <title>Successful treatment of antibiotic resistant microbial bone infection with bacteriophages.</title>
        <authorList>
            <person name="Nir-Paz R."/>
            <person name="Gelman D."/>
            <person name="Khouri A."/>
            <person name="Sisson B.M."/>
            <person name="Fackler J."/>
            <person name="Oren S.A."/>
            <person name="Khalifa L."/>
            <person name="Rimon A."/>
            <person name="Glazer S.C."/>
            <person name="Moses A.E."/>
            <person name="Yoram W."/>
            <person name="Schooley R.T."/>
            <person name="Hazan R."/>
        </authorList>
    </citation>
    <scope>NUCLEOTIDE SEQUENCE [LARGE SCALE GENOMIC DNA]</scope>
</reference>
<dbReference type="Proteomes" id="UP000287416">
    <property type="component" value="Segment"/>
</dbReference>
<sequence>MFVLTHNGIQYQYHTHVRLIAKLGGLKAIEAKLQTPLMCGEQYYLKHIVYIANQFKDKLNANFS</sequence>